<proteinExistence type="inferred from homology"/>
<dbReference type="PANTHER" id="PTHR10188">
    <property type="entry name" value="L-ASPARAGINASE"/>
    <property type="match status" value="1"/>
</dbReference>
<evidence type="ECO:0000313" key="5">
    <source>
        <dbReference type="Proteomes" id="UP000230423"/>
    </source>
</evidence>
<comment type="similarity">
    <text evidence="1">Belongs to the Ntn-hydrolase family.</text>
</comment>
<dbReference type="EMBL" id="KZ345758">
    <property type="protein sequence ID" value="PIO72145.1"/>
    <property type="molecule type" value="Genomic_DNA"/>
</dbReference>
<dbReference type="SMR" id="A0A2G9UPI1"/>
<dbReference type="Pfam" id="PF01112">
    <property type="entry name" value="Asparaginase_2"/>
    <property type="match status" value="1"/>
</dbReference>
<evidence type="ECO:0000256" key="2">
    <source>
        <dbReference type="PIRSR" id="PIRSR600246-2"/>
    </source>
</evidence>
<dbReference type="GO" id="GO:0005764">
    <property type="term" value="C:lysosome"/>
    <property type="evidence" value="ECO:0007669"/>
    <property type="project" value="TreeGrafter"/>
</dbReference>
<accession>A0A2G9UPI1</accession>
<evidence type="ECO:0000313" key="4">
    <source>
        <dbReference type="EMBL" id="PIO72145.1"/>
    </source>
</evidence>
<sequence>MGFREEDLTTEVSRQMFTKWRNDRCQPNFWQIPGRVGDSPIPGAGAYAIEGVGGAAATGDGDILLRFLPSFYIVEQMRQGTKPFKAAHKAIRRILEHYPHFQGAVVAANSAGLHGAACANLSSGKFMFSVGEAGKTRSETIACLPGKPSQEPKLAPGKRRRQRKN</sequence>
<reference evidence="4 5" key="1">
    <citation type="submission" date="2015-09" db="EMBL/GenBank/DDBJ databases">
        <title>Draft genome of the parasitic nematode Teladorsagia circumcincta isolate WARC Sus (inbred).</title>
        <authorList>
            <person name="Mitreva M."/>
        </authorList>
    </citation>
    <scope>NUCLEOTIDE SEQUENCE [LARGE SCALE GENOMIC DNA]</scope>
    <source>
        <strain evidence="4 5">S</strain>
    </source>
</reference>
<dbReference type="Proteomes" id="UP000230423">
    <property type="component" value="Unassembled WGS sequence"/>
</dbReference>
<evidence type="ECO:0000256" key="1">
    <source>
        <dbReference type="ARBA" id="ARBA00010872"/>
    </source>
</evidence>
<dbReference type="PANTHER" id="PTHR10188:SF6">
    <property type="entry name" value="N(4)-(BETA-N-ACETYLGLUCOSAMINYL)-L-ASPARAGINASE"/>
    <property type="match status" value="1"/>
</dbReference>
<dbReference type="Gene3D" id="3.60.20.30">
    <property type="entry name" value="(Glycosyl)asparaginase"/>
    <property type="match status" value="1"/>
</dbReference>
<feature type="binding site" evidence="2">
    <location>
        <begin position="58"/>
        <end position="61"/>
    </location>
    <ligand>
        <name>substrate</name>
    </ligand>
</feature>
<organism evidence="4 5">
    <name type="scientific">Teladorsagia circumcincta</name>
    <name type="common">Brown stomach worm</name>
    <name type="synonym">Ostertagia circumcincta</name>
    <dbReference type="NCBI Taxonomy" id="45464"/>
    <lineage>
        <taxon>Eukaryota</taxon>
        <taxon>Metazoa</taxon>
        <taxon>Ecdysozoa</taxon>
        <taxon>Nematoda</taxon>
        <taxon>Chromadorea</taxon>
        <taxon>Rhabditida</taxon>
        <taxon>Rhabditina</taxon>
        <taxon>Rhabditomorpha</taxon>
        <taxon>Strongyloidea</taxon>
        <taxon>Trichostrongylidae</taxon>
        <taxon>Teladorsagia</taxon>
    </lineage>
</organism>
<gene>
    <name evidence="4" type="ORF">TELCIR_05936</name>
</gene>
<feature type="region of interest" description="Disordered" evidence="3">
    <location>
        <begin position="142"/>
        <end position="165"/>
    </location>
</feature>
<protein>
    <submittedName>
        <fullName evidence="4">Asparaginase</fullName>
    </submittedName>
</protein>
<evidence type="ECO:0000256" key="3">
    <source>
        <dbReference type="SAM" id="MobiDB-lite"/>
    </source>
</evidence>
<dbReference type="SUPFAM" id="SSF56235">
    <property type="entry name" value="N-terminal nucleophile aminohydrolases (Ntn hydrolases)"/>
    <property type="match status" value="1"/>
</dbReference>
<feature type="compositionally biased region" description="Basic residues" evidence="3">
    <location>
        <begin position="156"/>
        <end position="165"/>
    </location>
</feature>
<dbReference type="OrthoDB" id="188713at2759"/>
<name>A0A2G9UPI1_TELCI</name>
<feature type="binding site" evidence="2">
    <location>
        <begin position="35"/>
        <end position="38"/>
    </location>
    <ligand>
        <name>substrate</name>
    </ligand>
</feature>
<keyword evidence="5" id="KW-1185">Reference proteome</keyword>
<dbReference type="GO" id="GO:0003948">
    <property type="term" value="F:N4-(beta-N-acetylglucosaminyl)-L-asparaginase activity"/>
    <property type="evidence" value="ECO:0007669"/>
    <property type="project" value="TreeGrafter"/>
</dbReference>
<dbReference type="AlphaFoldDB" id="A0A2G9UPI1"/>
<dbReference type="InterPro" id="IPR029055">
    <property type="entry name" value="Ntn_hydrolases_N"/>
</dbReference>
<dbReference type="InterPro" id="IPR000246">
    <property type="entry name" value="Peptidase_T2"/>
</dbReference>